<dbReference type="EMBL" id="JAWDGP010001092">
    <property type="protein sequence ID" value="KAK3794780.1"/>
    <property type="molecule type" value="Genomic_DNA"/>
</dbReference>
<keyword evidence="2" id="KW-1185">Reference proteome</keyword>
<name>A0AAE1AVH9_9GAST</name>
<dbReference type="Proteomes" id="UP001283361">
    <property type="component" value="Unassembled WGS sequence"/>
</dbReference>
<evidence type="ECO:0000313" key="2">
    <source>
        <dbReference type="Proteomes" id="UP001283361"/>
    </source>
</evidence>
<evidence type="ECO:0000313" key="1">
    <source>
        <dbReference type="EMBL" id="KAK3794780.1"/>
    </source>
</evidence>
<gene>
    <name evidence="1" type="ORF">RRG08_054419</name>
</gene>
<organism evidence="1 2">
    <name type="scientific">Elysia crispata</name>
    <name type="common">lettuce slug</name>
    <dbReference type="NCBI Taxonomy" id="231223"/>
    <lineage>
        <taxon>Eukaryota</taxon>
        <taxon>Metazoa</taxon>
        <taxon>Spiralia</taxon>
        <taxon>Lophotrochozoa</taxon>
        <taxon>Mollusca</taxon>
        <taxon>Gastropoda</taxon>
        <taxon>Heterobranchia</taxon>
        <taxon>Euthyneura</taxon>
        <taxon>Panpulmonata</taxon>
        <taxon>Sacoglossa</taxon>
        <taxon>Placobranchoidea</taxon>
        <taxon>Plakobranchidae</taxon>
        <taxon>Elysia</taxon>
    </lineage>
</organism>
<comment type="caution">
    <text evidence="1">The sequence shown here is derived from an EMBL/GenBank/DDBJ whole genome shotgun (WGS) entry which is preliminary data.</text>
</comment>
<sequence length="71" mass="7819">MTRCPEDNDGRLGTRCGTLTPDGFVPEGPRDQFGMVFWAALGDMSRSVAYVRTAPRKPVIFSEAILECHTS</sequence>
<dbReference type="AlphaFoldDB" id="A0AAE1AVH9"/>
<accession>A0AAE1AVH9</accession>
<proteinExistence type="predicted"/>
<protein>
    <submittedName>
        <fullName evidence="1">Uncharacterized protein</fullName>
    </submittedName>
</protein>
<reference evidence="1" key="1">
    <citation type="journal article" date="2023" name="G3 (Bethesda)">
        <title>A reference genome for the long-term kleptoplast-retaining sea slug Elysia crispata morphotype clarki.</title>
        <authorList>
            <person name="Eastman K.E."/>
            <person name="Pendleton A.L."/>
            <person name="Shaikh M.A."/>
            <person name="Suttiyut T."/>
            <person name="Ogas R."/>
            <person name="Tomko P."/>
            <person name="Gavelis G."/>
            <person name="Widhalm J.R."/>
            <person name="Wisecaver J.H."/>
        </authorList>
    </citation>
    <scope>NUCLEOTIDE SEQUENCE</scope>
    <source>
        <strain evidence="1">ECLA1</strain>
    </source>
</reference>